<organism evidence="3 4">
    <name type="scientific">Flavobacterium johnsoniae</name>
    <name type="common">Cytophaga johnsonae</name>
    <dbReference type="NCBI Taxonomy" id="986"/>
    <lineage>
        <taxon>Bacteria</taxon>
        <taxon>Pseudomonadati</taxon>
        <taxon>Bacteroidota</taxon>
        <taxon>Flavobacteriia</taxon>
        <taxon>Flavobacteriales</taxon>
        <taxon>Flavobacteriaceae</taxon>
        <taxon>Flavobacterium</taxon>
    </lineage>
</organism>
<evidence type="ECO:0000259" key="2">
    <source>
        <dbReference type="Pfam" id="PF13477"/>
    </source>
</evidence>
<dbReference type="InterPro" id="IPR028098">
    <property type="entry name" value="Glyco_trans_4-like_N"/>
</dbReference>
<protein>
    <submittedName>
        <fullName evidence="3">Glycosyl transferase 4-like</fullName>
    </submittedName>
</protein>
<evidence type="ECO:0000259" key="1">
    <source>
        <dbReference type="Pfam" id="PF00534"/>
    </source>
</evidence>
<sequence>MEKYKLVRVATVPVSLNILLKGQLRFLNRYFDVTAVSSKGNDLSVVSEREGVSVYSIDIKRNISIFSDFISLLKMYIYLRKTKPSIVHSITPKAGLISMVASKMAGVPIRMHTFTGLIFPTEVGVKRYILIAMDRLLCLCATNIYPEGEGVKNDLKSYKITKKSLKVIANGNVNGVDVDFFDRKNISVEEQEKLKKELKILKDDFVFVFVGRLVKDKGINELVKAFSKLSLESKNVHLILVGEKEVELSPLEKETLSIMNNHSHIHEVGFQSDIRPYMAISNAFVFASYREGFPNVILQAGAMELPCIVTDINGANEIIIDKKNGCIVPSKNVNVLIEKMKLFIKDGELLEQLSKNSRSIIVKSFQQHFVWDCLLDEYKKLLHDIQ</sequence>
<dbReference type="Pfam" id="PF00534">
    <property type="entry name" value="Glycos_transf_1"/>
    <property type="match status" value="1"/>
</dbReference>
<gene>
    <name evidence="3" type="ORF">SAMN05444388_103323</name>
</gene>
<evidence type="ECO:0000313" key="4">
    <source>
        <dbReference type="Proteomes" id="UP000184112"/>
    </source>
</evidence>
<dbReference type="GO" id="GO:0016757">
    <property type="term" value="F:glycosyltransferase activity"/>
    <property type="evidence" value="ECO:0007669"/>
    <property type="project" value="InterPro"/>
</dbReference>
<evidence type="ECO:0000313" key="3">
    <source>
        <dbReference type="EMBL" id="SHG59677.1"/>
    </source>
</evidence>
<feature type="domain" description="Glycosyl transferase family 1" evidence="1">
    <location>
        <begin position="191"/>
        <end position="358"/>
    </location>
</feature>
<dbReference type="PANTHER" id="PTHR12526">
    <property type="entry name" value="GLYCOSYLTRANSFERASE"/>
    <property type="match status" value="1"/>
</dbReference>
<dbReference type="EMBL" id="FQWH01000003">
    <property type="protein sequence ID" value="SHG59677.1"/>
    <property type="molecule type" value="Genomic_DNA"/>
</dbReference>
<proteinExistence type="predicted"/>
<dbReference type="PANTHER" id="PTHR12526:SF630">
    <property type="entry name" value="GLYCOSYLTRANSFERASE"/>
    <property type="match status" value="1"/>
</dbReference>
<dbReference type="Pfam" id="PF13477">
    <property type="entry name" value="Glyco_trans_4_2"/>
    <property type="match status" value="1"/>
</dbReference>
<dbReference type="AlphaFoldDB" id="A0A1M5L3T3"/>
<keyword evidence="3" id="KW-0808">Transferase</keyword>
<name>A0A1M5L3T3_FLAJO</name>
<dbReference type="RefSeq" id="WP_073409033.1">
    <property type="nucleotide sequence ID" value="NZ_FQWH01000003.1"/>
</dbReference>
<feature type="domain" description="Glycosyltransferase subfamily 4-like N-terminal" evidence="2">
    <location>
        <begin position="26"/>
        <end position="135"/>
    </location>
</feature>
<dbReference type="CDD" id="cd03808">
    <property type="entry name" value="GT4_CapM-like"/>
    <property type="match status" value="1"/>
</dbReference>
<dbReference type="SUPFAM" id="SSF53756">
    <property type="entry name" value="UDP-Glycosyltransferase/glycogen phosphorylase"/>
    <property type="match status" value="1"/>
</dbReference>
<dbReference type="Proteomes" id="UP000184112">
    <property type="component" value="Unassembled WGS sequence"/>
</dbReference>
<reference evidence="3 4" key="1">
    <citation type="submission" date="2016-11" db="EMBL/GenBank/DDBJ databases">
        <authorList>
            <person name="Jaros S."/>
            <person name="Januszkiewicz K."/>
            <person name="Wedrychowicz H."/>
        </authorList>
    </citation>
    <scope>NUCLEOTIDE SEQUENCE [LARGE SCALE GENOMIC DNA]</scope>
    <source>
        <strain evidence="3 4">DSM 6792</strain>
    </source>
</reference>
<accession>A0A1M5L3T3</accession>
<dbReference type="InterPro" id="IPR001296">
    <property type="entry name" value="Glyco_trans_1"/>
</dbReference>
<dbReference type="Gene3D" id="3.40.50.2000">
    <property type="entry name" value="Glycogen Phosphorylase B"/>
    <property type="match status" value="2"/>
</dbReference>